<organism evidence="2 3">
    <name type="scientific">Pseudoxanthomonas composti</name>
    <dbReference type="NCBI Taxonomy" id="2137479"/>
    <lineage>
        <taxon>Bacteria</taxon>
        <taxon>Pseudomonadati</taxon>
        <taxon>Pseudomonadota</taxon>
        <taxon>Gammaproteobacteria</taxon>
        <taxon>Lysobacterales</taxon>
        <taxon>Lysobacteraceae</taxon>
        <taxon>Pseudoxanthomonas</taxon>
    </lineage>
</organism>
<proteinExistence type="predicted"/>
<dbReference type="Proteomes" id="UP000289784">
    <property type="component" value="Unassembled WGS sequence"/>
</dbReference>
<feature type="transmembrane region" description="Helical" evidence="1">
    <location>
        <begin position="61"/>
        <end position="80"/>
    </location>
</feature>
<sequence length="430" mass="47048">MEGRLNASGALGRARKPEAPEPFWQRLPSIMSSPLRGAALYTMLALTALSLLALLPGPIGMIFALMTWLGIYKAAFDILRNTADGFMDAPEVAQGELIDGAVLRMLALMILMIALVVALAILVSPILALVAMVLCVFMQPGAVISLAMDGSLRRAANPMVSLGLAVRIGWPYLAAFGLLFVIQASAATARHWLGNVMPPVLGDVVLMLVSIWALFATFHLMGYLVYQYHEELGYSPAAHARVDFQRDAPDQRLLDEAEGHVREGRLDTALEVLRADVRSRAVGLPVHELYQRLLAKSGLAGERAEHARYFLGQLLAEKQDRRALALLRESLEADADFVPLTQEQATHLVERARQSGQSQLTVDALHAMLRAWPRAPEFSQWSLDAALLLAERFGRDDQARALLTVALERCEDPAQRPKLEAALRAVSPTS</sequence>
<feature type="transmembrane region" description="Helical" evidence="1">
    <location>
        <begin position="101"/>
        <end position="121"/>
    </location>
</feature>
<keyword evidence="1" id="KW-0812">Transmembrane</keyword>
<name>A0A4Q1JW92_9GAMM</name>
<dbReference type="AlphaFoldDB" id="A0A4Q1JW92"/>
<accession>A0A4Q1JW92</accession>
<keyword evidence="1" id="KW-1133">Transmembrane helix</keyword>
<reference evidence="2 3" key="1">
    <citation type="submission" date="2019-01" db="EMBL/GenBank/DDBJ databases">
        <title>Pseudoxanthomonas composti sp. nov., isolated from compost.</title>
        <authorList>
            <person name="Yang G."/>
        </authorList>
    </citation>
    <scope>NUCLEOTIDE SEQUENCE [LARGE SCALE GENOMIC DNA]</scope>
    <source>
        <strain evidence="2 3">GSS15</strain>
    </source>
</reference>
<dbReference type="OrthoDB" id="5698243at2"/>
<feature type="transmembrane region" description="Helical" evidence="1">
    <location>
        <begin position="127"/>
        <end position="148"/>
    </location>
</feature>
<feature type="transmembrane region" description="Helical" evidence="1">
    <location>
        <begin position="160"/>
        <end position="184"/>
    </location>
</feature>
<evidence type="ECO:0000256" key="1">
    <source>
        <dbReference type="SAM" id="Phobius"/>
    </source>
</evidence>
<keyword evidence="3" id="KW-1185">Reference proteome</keyword>
<protein>
    <submittedName>
        <fullName evidence="2">Uncharacterized protein</fullName>
    </submittedName>
</protein>
<dbReference type="RefSeq" id="WP_129471177.1">
    <property type="nucleotide sequence ID" value="NZ_SAWZ01000005.1"/>
</dbReference>
<dbReference type="EMBL" id="SAWZ01000005">
    <property type="protein sequence ID" value="RXR05173.1"/>
    <property type="molecule type" value="Genomic_DNA"/>
</dbReference>
<evidence type="ECO:0000313" key="3">
    <source>
        <dbReference type="Proteomes" id="UP000289784"/>
    </source>
</evidence>
<comment type="caution">
    <text evidence="2">The sequence shown here is derived from an EMBL/GenBank/DDBJ whole genome shotgun (WGS) entry which is preliminary data.</text>
</comment>
<feature type="transmembrane region" description="Helical" evidence="1">
    <location>
        <begin position="204"/>
        <end position="226"/>
    </location>
</feature>
<evidence type="ECO:0000313" key="2">
    <source>
        <dbReference type="EMBL" id="RXR05173.1"/>
    </source>
</evidence>
<gene>
    <name evidence="2" type="ORF">EPA99_10445</name>
</gene>
<keyword evidence="1" id="KW-0472">Membrane</keyword>